<name>A0A9D1I8W5_9CLOT</name>
<proteinExistence type="predicted"/>
<sequence>MRKCSSLFTRIFTVAAAVVLLLSCVPVSVGAAKTKLYVFNCGDYIADTTIEKFETAYPEYEVVYEVFDTNEAMYQKLVSSNI</sequence>
<reference evidence="2" key="1">
    <citation type="submission" date="2020-10" db="EMBL/GenBank/DDBJ databases">
        <authorList>
            <person name="Gilroy R."/>
        </authorList>
    </citation>
    <scope>NUCLEOTIDE SEQUENCE</scope>
    <source>
        <strain evidence="2">CHK195-4489</strain>
    </source>
</reference>
<dbReference type="Proteomes" id="UP000824089">
    <property type="component" value="Unassembled WGS sequence"/>
</dbReference>
<dbReference type="PROSITE" id="PS51257">
    <property type="entry name" value="PROKAR_LIPOPROTEIN"/>
    <property type="match status" value="1"/>
</dbReference>
<evidence type="ECO:0000313" key="2">
    <source>
        <dbReference type="EMBL" id="HIU29832.1"/>
    </source>
</evidence>
<reference evidence="2" key="2">
    <citation type="journal article" date="2021" name="PeerJ">
        <title>Extensive microbial diversity within the chicken gut microbiome revealed by metagenomics and culture.</title>
        <authorList>
            <person name="Gilroy R."/>
            <person name="Ravi A."/>
            <person name="Getino M."/>
            <person name="Pursley I."/>
            <person name="Horton D.L."/>
            <person name="Alikhan N.F."/>
            <person name="Baker D."/>
            <person name="Gharbi K."/>
            <person name="Hall N."/>
            <person name="Watson M."/>
            <person name="Adriaenssens E.M."/>
            <person name="Foster-Nyarko E."/>
            <person name="Jarju S."/>
            <person name="Secka A."/>
            <person name="Antonio M."/>
            <person name="Oren A."/>
            <person name="Chaudhuri R.R."/>
            <person name="La Ragione R."/>
            <person name="Hildebrand F."/>
            <person name="Pallen M.J."/>
        </authorList>
    </citation>
    <scope>NUCLEOTIDE SEQUENCE</scope>
    <source>
        <strain evidence="2">CHK195-4489</strain>
    </source>
</reference>
<dbReference type="EMBL" id="DVMM01000126">
    <property type="protein sequence ID" value="HIU29832.1"/>
    <property type="molecule type" value="Genomic_DNA"/>
</dbReference>
<feature type="chain" id="PRO_5039374332" evidence="1">
    <location>
        <begin position="32"/>
        <end position="82"/>
    </location>
</feature>
<feature type="non-terminal residue" evidence="2">
    <location>
        <position position="82"/>
    </location>
</feature>
<evidence type="ECO:0000313" key="3">
    <source>
        <dbReference type="Proteomes" id="UP000824089"/>
    </source>
</evidence>
<dbReference type="Gene3D" id="3.40.190.10">
    <property type="entry name" value="Periplasmic binding protein-like II"/>
    <property type="match status" value="1"/>
</dbReference>
<keyword evidence="1" id="KW-0732">Signal</keyword>
<dbReference type="SUPFAM" id="SSF53850">
    <property type="entry name" value="Periplasmic binding protein-like II"/>
    <property type="match status" value="1"/>
</dbReference>
<comment type="caution">
    <text evidence="2">The sequence shown here is derived from an EMBL/GenBank/DDBJ whole genome shotgun (WGS) entry which is preliminary data.</text>
</comment>
<organism evidence="2 3">
    <name type="scientific">Candidatus Egerieisoma faecipullorum</name>
    <dbReference type="NCBI Taxonomy" id="2840963"/>
    <lineage>
        <taxon>Bacteria</taxon>
        <taxon>Bacillati</taxon>
        <taxon>Bacillota</taxon>
        <taxon>Clostridia</taxon>
        <taxon>Eubacteriales</taxon>
        <taxon>Clostridiaceae</taxon>
        <taxon>Clostridiaceae incertae sedis</taxon>
        <taxon>Candidatus Egerieisoma</taxon>
    </lineage>
</organism>
<gene>
    <name evidence="2" type="ORF">IAD50_05990</name>
</gene>
<feature type="signal peptide" evidence="1">
    <location>
        <begin position="1"/>
        <end position="31"/>
    </location>
</feature>
<accession>A0A9D1I8W5</accession>
<dbReference type="AlphaFoldDB" id="A0A9D1I8W5"/>
<evidence type="ECO:0000256" key="1">
    <source>
        <dbReference type="SAM" id="SignalP"/>
    </source>
</evidence>
<protein>
    <submittedName>
        <fullName evidence="2">Spermidine/putrescine ABC transporter substrate-binding protein</fullName>
    </submittedName>
</protein>